<accession>A0A1W9S0F7</accession>
<evidence type="ECO:0000313" key="2">
    <source>
        <dbReference type="Proteomes" id="UP000192611"/>
    </source>
</evidence>
<evidence type="ECO:0000313" key="1">
    <source>
        <dbReference type="EMBL" id="OQX90117.1"/>
    </source>
</evidence>
<reference evidence="2" key="1">
    <citation type="submission" date="2017-03" db="EMBL/GenBank/DDBJ databases">
        <title>Novel pathways for hydrocarbon cycling and metabolic interdependencies in hydrothermal sediment communities.</title>
        <authorList>
            <person name="Dombrowski N."/>
            <person name="Seitz K."/>
            <person name="Teske A."/>
            <person name="Baker B."/>
        </authorList>
    </citation>
    <scope>NUCLEOTIDE SEQUENCE [LARGE SCALE GENOMIC DNA]</scope>
</reference>
<dbReference type="AlphaFoldDB" id="A0A1W9S0F7"/>
<proteinExistence type="predicted"/>
<name>A0A1W9S0F7_9BACT</name>
<dbReference type="EMBL" id="NATQ01000100">
    <property type="protein sequence ID" value="OQX90117.1"/>
    <property type="molecule type" value="Genomic_DNA"/>
</dbReference>
<sequence length="217" mass="24105">MPKKKYSNDDLYRKFDQVLSRLEERQNTFLDKSSRTFSTIYGNILGLDSNLNRVSRRFDSILNKALGHSDTLLANFTELTQNALSIATDTFKSILESALNSIGGGGFFSILSGFLSFIPFFQEGGIIKGTRKGTPAIIGERFTTEVILPLEKLENIISSGNPPETKGVVINEGDINIEVKGSLTDRETLIDEVYKAAMTGRLKAMERALGWLNIEEE</sequence>
<dbReference type="Proteomes" id="UP000192611">
    <property type="component" value="Unassembled WGS sequence"/>
</dbReference>
<comment type="caution">
    <text evidence="1">The sequence shown here is derived from an EMBL/GenBank/DDBJ whole genome shotgun (WGS) entry which is preliminary data.</text>
</comment>
<gene>
    <name evidence="1" type="ORF">B6D57_04810</name>
</gene>
<protein>
    <submittedName>
        <fullName evidence="1">Uncharacterized protein</fullName>
    </submittedName>
</protein>
<organism evidence="1 2">
    <name type="scientific">Candidatus Coatesbacteria bacterium 4484_99</name>
    <dbReference type="NCBI Taxonomy" id="1970774"/>
    <lineage>
        <taxon>Bacteria</taxon>
        <taxon>Candidatus Coatesiibacteriota</taxon>
    </lineage>
</organism>